<organism evidence="2">
    <name type="scientific">Tanacetum cinerariifolium</name>
    <name type="common">Dalmatian daisy</name>
    <name type="synonym">Chrysanthemum cinerariifolium</name>
    <dbReference type="NCBI Taxonomy" id="118510"/>
    <lineage>
        <taxon>Eukaryota</taxon>
        <taxon>Viridiplantae</taxon>
        <taxon>Streptophyta</taxon>
        <taxon>Embryophyta</taxon>
        <taxon>Tracheophyta</taxon>
        <taxon>Spermatophyta</taxon>
        <taxon>Magnoliopsida</taxon>
        <taxon>eudicotyledons</taxon>
        <taxon>Gunneridae</taxon>
        <taxon>Pentapetalae</taxon>
        <taxon>asterids</taxon>
        <taxon>campanulids</taxon>
        <taxon>Asterales</taxon>
        <taxon>Asteraceae</taxon>
        <taxon>Asteroideae</taxon>
        <taxon>Anthemideae</taxon>
        <taxon>Anthemidinae</taxon>
        <taxon>Tanacetum</taxon>
    </lineage>
</organism>
<evidence type="ECO:0000313" key="2">
    <source>
        <dbReference type="EMBL" id="GEU78709.1"/>
    </source>
</evidence>
<feature type="region of interest" description="Disordered" evidence="1">
    <location>
        <begin position="325"/>
        <end position="355"/>
    </location>
</feature>
<feature type="region of interest" description="Disordered" evidence="1">
    <location>
        <begin position="504"/>
        <end position="538"/>
    </location>
</feature>
<dbReference type="AlphaFoldDB" id="A0A6L2MZA1"/>
<feature type="compositionally biased region" description="Polar residues" evidence="1">
    <location>
        <begin position="325"/>
        <end position="354"/>
    </location>
</feature>
<feature type="region of interest" description="Disordered" evidence="1">
    <location>
        <begin position="128"/>
        <end position="161"/>
    </location>
</feature>
<evidence type="ECO:0000256" key="1">
    <source>
        <dbReference type="SAM" id="MobiDB-lite"/>
    </source>
</evidence>
<proteinExistence type="predicted"/>
<feature type="compositionally biased region" description="Basic and acidic residues" evidence="1">
    <location>
        <begin position="512"/>
        <end position="538"/>
    </location>
</feature>
<feature type="compositionally biased region" description="Low complexity" evidence="1">
    <location>
        <begin position="144"/>
        <end position="161"/>
    </location>
</feature>
<accession>A0A6L2MZA1</accession>
<protein>
    <recommendedName>
        <fullName evidence="3">Synaptobrevin, longin-like domain protein</fullName>
    </recommendedName>
</protein>
<reference evidence="2" key="1">
    <citation type="journal article" date="2019" name="Sci. Rep.">
        <title>Draft genome of Tanacetum cinerariifolium, the natural source of mosquito coil.</title>
        <authorList>
            <person name="Yamashiro T."/>
            <person name="Shiraishi A."/>
            <person name="Satake H."/>
            <person name="Nakayama K."/>
        </authorList>
    </citation>
    <scope>NUCLEOTIDE SEQUENCE</scope>
</reference>
<name>A0A6L2MZA1_TANCI</name>
<comment type="caution">
    <text evidence="2">The sequence shown here is derived from an EMBL/GenBank/DDBJ whole genome shotgun (WGS) entry which is preliminary data.</text>
</comment>
<sequence length="725" mass="82568">MARLQFCDYHIMVIILEKSEHNADFHPMVDFIKASPLRIETTEVGTQILATVDGIHRTVTKSSLRRNLKLQDKEGISSLPDTELFKSLTLMGYNISPNQKFIFQKGQFSHQWKIVPLFYTMLVQQVEGSGTPTEPHHTSTLEAPSQSHTTHTSPTLPPVTTTSILTVTPSDTPIVRQYTRRTRIAQSSVLPTIADEPTSPLRDVSQGEACLTDSSFIADQDRATIDKSSTLPYDSAPRVTSPVADEGKINRLKERLKMLEDREGVAALRSKDDAPIKGRSMDEGEAATERISDNSEEMEIVLISMDAVIILASRVVDVTTGNGSIPTASTPAEEQVPTGSGSIPTASTEEQVPTGSDVVPTASLVFATATVVTPYRRRKGKEVMVESEIPKKQKVQEQIDAQEYHQFASELPIKRRIELITDLVKYQDNYAKIYKFQSQQRKPWTKKKKRDYYMAVIRSNLGWKVKDFRGMSFEEVESKFNLVWKQMEDFIPMGSKEEAERIKRKGLSLEQESAKKQKTSEEVTKEAKSSDGVPEEKVKEMMQPVPIEEVYVEALQVKHPIIDWMVYTEGQRSYWKITRLGGNSSSYQFFIDLLKHRGREDFNQLWGLVKETLSNIPPISDKDMELWVELSRLYEPDNEDQLWTHTQNFMHALIEWKLYDTCGVHHVTSKDKEIFMLVEKDYPLRKGLALMMISYKLQVENYLQMANDLNLKIYKIANSPRQQGD</sequence>
<evidence type="ECO:0008006" key="3">
    <source>
        <dbReference type="Google" id="ProtNLM"/>
    </source>
</evidence>
<gene>
    <name evidence="2" type="ORF">Tci_050687</name>
</gene>
<dbReference type="EMBL" id="BKCJ010007728">
    <property type="protein sequence ID" value="GEU78709.1"/>
    <property type="molecule type" value="Genomic_DNA"/>
</dbReference>